<evidence type="ECO:0000256" key="11">
    <source>
        <dbReference type="ARBA" id="ARBA00023136"/>
    </source>
</evidence>
<dbReference type="EC" id="2.7.13.3" evidence="3"/>
<dbReference type="GO" id="GO:0005524">
    <property type="term" value="F:ATP binding"/>
    <property type="evidence" value="ECO:0007669"/>
    <property type="project" value="UniProtKB-KW"/>
</dbReference>
<dbReference type="InterPro" id="IPR003594">
    <property type="entry name" value="HATPase_dom"/>
</dbReference>
<evidence type="ECO:0000256" key="8">
    <source>
        <dbReference type="ARBA" id="ARBA00022777"/>
    </source>
</evidence>
<dbReference type="SUPFAM" id="SSF47384">
    <property type="entry name" value="Homodimeric domain of signal transducing histidine kinase"/>
    <property type="match status" value="1"/>
</dbReference>
<evidence type="ECO:0000256" key="5">
    <source>
        <dbReference type="ARBA" id="ARBA00022553"/>
    </source>
</evidence>
<dbReference type="Pfam" id="PF02518">
    <property type="entry name" value="HATPase_c"/>
    <property type="match status" value="1"/>
</dbReference>
<proteinExistence type="predicted"/>
<keyword evidence="6" id="KW-0808">Transferase</keyword>
<dbReference type="Proteomes" id="UP000228896">
    <property type="component" value="Unassembled WGS sequence"/>
</dbReference>
<dbReference type="SUPFAM" id="SSF55874">
    <property type="entry name" value="ATPase domain of HSP90 chaperone/DNA topoisomerase II/histidine kinase"/>
    <property type="match status" value="1"/>
</dbReference>
<feature type="transmembrane region" description="Helical" evidence="12">
    <location>
        <begin position="12"/>
        <end position="30"/>
    </location>
</feature>
<dbReference type="PRINTS" id="PR00344">
    <property type="entry name" value="BCTRLSENSOR"/>
</dbReference>
<reference evidence="15" key="1">
    <citation type="submission" date="2017-09" db="EMBL/GenBank/DDBJ databases">
        <title>Depth-based differentiation of microbial function through sediment-hosted aquifers and enrichment of novel symbionts in the deep terrestrial subsurface.</title>
        <authorList>
            <person name="Probst A.J."/>
            <person name="Ladd B."/>
            <person name="Jarett J.K."/>
            <person name="Geller-Mcgrath D.E."/>
            <person name="Sieber C.M.K."/>
            <person name="Emerson J.B."/>
            <person name="Anantharaman K."/>
            <person name="Thomas B.C."/>
            <person name="Malmstrom R."/>
            <person name="Stieglmeier M."/>
            <person name="Klingl A."/>
            <person name="Woyke T."/>
            <person name="Ryan C.M."/>
            <person name="Banfield J.F."/>
        </authorList>
    </citation>
    <scope>NUCLEOTIDE SEQUENCE [LARGE SCALE GENOMIC DNA]</scope>
</reference>
<dbReference type="CDD" id="cd00075">
    <property type="entry name" value="HATPase"/>
    <property type="match status" value="1"/>
</dbReference>
<evidence type="ECO:0000256" key="10">
    <source>
        <dbReference type="ARBA" id="ARBA00023012"/>
    </source>
</evidence>
<dbReference type="Pfam" id="PF00512">
    <property type="entry name" value="HisKA"/>
    <property type="match status" value="1"/>
</dbReference>
<sequence length="463" mass="53069">MKFRLKPEQQFLILIFIIFIVIGVIINLSLTKHIKESFVNERKNILVEFANNQANLHLTRDVFLPSNTGSDKNNLEIFKKYFEQLSIHDITVIKIYNLRNQIIYSNENNLIGKKFLENNLLNDALLGNSGAKIINQSGSESLVDGKNNQLLAIYAPIIFTGDIKPFGAVEIDSRLNELNAQILNNQIFIISIIILSLLILFLSLYWIFKRSSEKIQELHEEETKNLKKISDLKNEFVFIATHELRTPVTAISWSLETIMDEFNNYACNKENIDRINVDLFNIQLANQRLLALVNDLLEVARAESNKLKITSAPINIVGATKKVISELKIIAEKKNIIIDYQSPEKQLIVFADSNKLKEVLSNLITNAIKYNRYNQKVIVRHKLHKDYVITEVADNGIGLTAEDKENIFTKFWRSEKVKEIEGTGLGLFITKQLVERMGGKLWFNSKENEGTTFSFKLPTLPKN</sequence>
<dbReference type="InterPro" id="IPR003661">
    <property type="entry name" value="HisK_dim/P_dom"/>
</dbReference>
<evidence type="ECO:0000256" key="1">
    <source>
        <dbReference type="ARBA" id="ARBA00000085"/>
    </source>
</evidence>
<dbReference type="CDD" id="cd00082">
    <property type="entry name" value="HisKA"/>
    <property type="match status" value="1"/>
</dbReference>
<evidence type="ECO:0000256" key="4">
    <source>
        <dbReference type="ARBA" id="ARBA00022475"/>
    </source>
</evidence>
<keyword evidence="12" id="KW-1133">Transmembrane helix</keyword>
<comment type="catalytic activity">
    <reaction evidence="1">
        <text>ATP + protein L-histidine = ADP + protein N-phospho-L-histidine.</text>
        <dbReference type="EC" id="2.7.13.3"/>
    </reaction>
</comment>
<dbReference type="PROSITE" id="PS50109">
    <property type="entry name" value="HIS_KIN"/>
    <property type="match status" value="1"/>
</dbReference>
<dbReference type="GO" id="GO:0005886">
    <property type="term" value="C:plasma membrane"/>
    <property type="evidence" value="ECO:0007669"/>
    <property type="project" value="UniProtKB-SubCell"/>
</dbReference>
<evidence type="ECO:0000313" key="14">
    <source>
        <dbReference type="EMBL" id="PIV50457.1"/>
    </source>
</evidence>
<evidence type="ECO:0000256" key="9">
    <source>
        <dbReference type="ARBA" id="ARBA00022840"/>
    </source>
</evidence>
<comment type="caution">
    <text evidence="14">The sequence shown here is derived from an EMBL/GenBank/DDBJ whole genome shotgun (WGS) entry which is preliminary data.</text>
</comment>
<evidence type="ECO:0000256" key="6">
    <source>
        <dbReference type="ARBA" id="ARBA00022679"/>
    </source>
</evidence>
<dbReference type="InterPro" id="IPR036890">
    <property type="entry name" value="HATPase_C_sf"/>
</dbReference>
<dbReference type="InterPro" id="IPR036097">
    <property type="entry name" value="HisK_dim/P_sf"/>
</dbReference>
<dbReference type="GO" id="GO:0000155">
    <property type="term" value="F:phosphorelay sensor kinase activity"/>
    <property type="evidence" value="ECO:0007669"/>
    <property type="project" value="InterPro"/>
</dbReference>
<name>A0A2M7DKZ7_9BACT</name>
<keyword evidence="7" id="KW-0547">Nucleotide-binding</keyword>
<keyword evidence="9" id="KW-0067">ATP-binding</keyword>
<keyword evidence="11 12" id="KW-0472">Membrane</keyword>
<dbReference type="InterPro" id="IPR004358">
    <property type="entry name" value="Sig_transdc_His_kin-like_C"/>
</dbReference>
<evidence type="ECO:0000256" key="3">
    <source>
        <dbReference type="ARBA" id="ARBA00012438"/>
    </source>
</evidence>
<evidence type="ECO:0000259" key="13">
    <source>
        <dbReference type="PROSITE" id="PS50109"/>
    </source>
</evidence>
<dbReference type="Gene3D" id="3.30.565.10">
    <property type="entry name" value="Histidine kinase-like ATPase, C-terminal domain"/>
    <property type="match status" value="1"/>
</dbReference>
<dbReference type="SMART" id="SM00388">
    <property type="entry name" value="HisKA"/>
    <property type="match status" value="1"/>
</dbReference>
<keyword evidence="4" id="KW-1003">Cell membrane</keyword>
<keyword evidence="8" id="KW-0418">Kinase</keyword>
<dbReference type="FunFam" id="3.30.565.10:FF:000023">
    <property type="entry name" value="PAS domain-containing sensor histidine kinase"/>
    <property type="match status" value="1"/>
</dbReference>
<evidence type="ECO:0000256" key="7">
    <source>
        <dbReference type="ARBA" id="ARBA00022741"/>
    </source>
</evidence>
<keyword evidence="5" id="KW-0597">Phosphoprotein</keyword>
<keyword evidence="10" id="KW-0902">Two-component regulatory system</keyword>
<gene>
    <name evidence="14" type="ORF">COS18_05035</name>
</gene>
<dbReference type="EMBL" id="PETS01000130">
    <property type="protein sequence ID" value="PIV50457.1"/>
    <property type="molecule type" value="Genomic_DNA"/>
</dbReference>
<dbReference type="Gene3D" id="1.10.287.130">
    <property type="match status" value="1"/>
</dbReference>
<dbReference type="SMART" id="SM00387">
    <property type="entry name" value="HATPase_c"/>
    <property type="match status" value="1"/>
</dbReference>
<feature type="domain" description="Histidine kinase" evidence="13">
    <location>
        <begin position="239"/>
        <end position="461"/>
    </location>
</feature>
<dbReference type="PANTHER" id="PTHR43547:SF2">
    <property type="entry name" value="HYBRID SIGNAL TRANSDUCTION HISTIDINE KINASE C"/>
    <property type="match status" value="1"/>
</dbReference>
<keyword evidence="12" id="KW-0812">Transmembrane</keyword>
<dbReference type="AlphaFoldDB" id="A0A2M7DKZ7"/>
<evidence type="ECO:0000256" key="12">
    <source>
        <dbReference type="SAM" id="Phobius"/>
    </source>
</evidence>
<feature type="transmembrane region" description="Helical" evidence="12">
    <location>
        <begin position="187"/>
        <end position="208"/>
    </location>
</feature>
<dbReference type="PANTHER" id="PTHR43547">
    <property type="entry name" value="TWO-COMPONENT HISTIDINE KINASE"/>
    <property type="match status" value="1"/>
</dbReference>
<dbReference type="InterPro" id="IPR005467">
    <property type="entry name" value="His_kinase_dom"/>
</dbReference>
<evidence type="ECO:0000256" key="2">
    <source>
        <dbReference type="ARBA" id="ARBA00004236"/>
    </source>
</evidence>
<accession>A0A2M7DKZ7</accession>
<evidence type="ECO:0000313" key="15">
    <source>
        <dbReference type="Proteomes" id="UP000228896"/>
    </source>
</evidence>
<comment type="subcellular location">
    <subcellularLocation>
        <location evidence="2">Cell membrane</location>
    </subcellularLocation>
</comment>
<protein>
    <recommendedName>
        <fullName evidence="3">histidine kinase</fullName>
        <ecNumber evidence="3">2.7.13.3</ecNumber>
    </recommendedName>
</protein>
<organism evidence="14 15">
    <name type="scientific">Candidatus Falkowbacteria bacterium CG02_land_8_20_14_3_00_36_14</name>
    <dbReference type="NCBI Taxonomy" id="1974560"/>
    <lineage>
        <taxon>Bacteria</taxon>
        <taxon>Candidatus Falkowiibacteriota</taxon>
    </lineage>
</organism>